<dbReference type="EMBL" id="CVLB01000001">
    <property type="protein sequence ID" value="CRF32598.1"/>
    <property type="molecule type" value="Genomic_DNA"/>
</dbReference>
<gene>
    <name evidence="1" type="ORF">BRSU_0898</name>
</gene>
<dbReference type="RefSeq" id="WP_048594047.1">
    <property type="nucleotide sequence ID" value="NZ_CVLB01000001.1"/>
</dbReference>
<evidence type="ECO:0000313" key="2">
    <source>
        <dbReference type="Proteomes" id="UP000043763"/>
    </source>
</evidence>
<dbReference type="OrthoDB" id="308105at2"/>
<evidence type="ECO:0008006" key="3">
    <source>
        <dbReference type="Google" id="ProtNLM"/>
    </source>
</evidence>
<name>A0A0G4K5N0_9SPIR</name>
<reference evidence="2" key="1">
    <citation type="submission" date="2015-04" db="EMBL/GenBank/DDBJ databases">
        <authorList>
            <person name="Mushtaq Mamoona"/>
        </authorList>
    </citation>
    <scope>NUCLEOTIDE SEQUENCE [LARGE SCALE GENOMIC DNA]</scope>
    <source>
        <strain evidence="2">AN4859/03</strain>
    </source>
</reference>
<protein>
    <recommendedName>
        <fullName evidence="3">Lipocalin-like domain-containing protein</fullName>
    </recommendedName>
</protein>
<sequence length="118" mass="14271">MYKIFIMIILSFSIIIGSCEKKEIISVEKGVVDHRFTGSWQLINGNEKYTFFNNNKIEYTSSNGQEKKIYTYEWKKEGDNYYYRLWNNELDSWSDFPIKYINTNTIKIYSDFFKKSYI</sequence>
<dbReference type="PROSITE" id="PS51257">
    <property type="entry name" value="PROKAR_LIPOPROTEIN"/>
    <property type="match status" value="1"/>
</dbReference>
<dbReference type="AlphaFoldDB" id="A0A0G4K5N0"/>
<evidence type="ECO:0000313" key="1">
    <source>
        <dbReference type="EMBL" id="CRF32598.1"/>
    </source>
</evidence>
<keyword evidence="2" id="KW-1185">Reference proteome</keyword>
<accession>A0A0G4K5N0</accession>
<dbReference type="Proteomes" id="UP000043763">
    <property type="component" value="Unassembled WGS sequence"/>
</dbReference>
<proteinExistence type="predicted"/>
<organism evidence="1 2">
    <name type="scientific">Brachyspira suanatina</name>
    <dbReference type="NCBI Taxonomy" id="381802"/>
    <lineage>
        <taxon>Bacteria</taxon>
        <taxon>Pseudomonadati</taxon>
        <taxon>Spirochaetota</taxon>
        <taxon>Spirochaetia</taxon>
        <taxon>Brachyspirales</taxon>
        <taxon>Brachyspiraceae</taxon>
        <taxon>Brachyspira</taxon>
    </lineage>
</organism>